<dbReference type="Gene3D" id="3.40.50.2000">
    <property type="entry name" value="Glycogen Phosphorylase B"/>
    <property type="match status" value="2"/>
</dbReference>
<dbReference type="PANTHER" id="PTHR12526">
    <property type="entry name" value="GLYCOSYLTRANSFERASE"/>
    <property type="match status" value="1"/>
</dbReference>
<evidence type="ECO:0000259" key="2">
    <source>
        <dbReference type="Pfam" id="PF13439"/>
    </source>
</evidence>
<dbReference type="EMBL" id="FCOL02000075">
    <property type="protein sequence ID" value="SAL82364.1"/>
    <property type="molecule type" value="Genomic_DNA"/>
</dbReference>
<dbReference type="InterPro" id="IPR028098">
    <property type="entry name" value="Glyco_trans_4-like_N"/>
</dbReference>
<evidence type="ECO:0000313" key="4">
    <source>
        <dbReference type="Proteomes" id="UP000054925"/>
    </source>
</evidence>
<sequence length="377" mass="41361">MNIVIFIYSMQCGGAQRLTANLANEWAAQGARVSIVTETSTELDFYPLRESVERIRVRVHGGRGGPLAGFAANISRIRSFRRILRQLSPDVALGMMTSASVLTILAGWGLACKVVATEHTHPPILPSRLWAVLRRCVFPSAGRIVVLTEESKSWLKEHCGCSAVSVIPPPFALPIPRTEPVIMPHTVVSPDRRVLLAVGRLHEAKGLDYLIDAFSRIAGDLPDWDLVIVGEGSERSRLEQLVMARDLHERVLLPGHAGNVSDWYQRADLYVLSSRFEGFSMTLVEAMAAGVAAVSYDCDCGPRDIIRHEENGLLVRPVGDADRLAQALTRLMQNDMERQRMAARAAAVAQTFAFERTVALWSEVFSAVGASGRRGLA</sequence>
<proteinExistence type="predicted"/>
<protein>
    <submittedName>
        <fullName evidence="3">Group 1 family glycosyl transferase</fullName>
    </submittedName>
</protein>
<dbReference type="GO" id="GO:0016757">
    <property type="term" value="F:glycosyltransferase activity"/>
    <property type="evidence" value="ECO:0007669"/>
    <property type="project" value="InterPro"/>
</dbReference>
<accession>A0A158KMQ1</accession>
<dbReference type="OrthoDB" id="570545at2"/>
<reference evidence="3" key="1">
    <citation type="submission" date="2016-01" db="EMBL/GenBank/DDBJ databases">
        <authorList>
            <person name="Peeters C."/>
        </authorList>
    </citation>
    <scope>NUCLEOTIDE SEQUENCE [LARGE SCALE GENOMIC DNA]</scope>
    <source>
        <strain evidence="3">LMG 22937</strain>
    </source>
</reference>
<dbReference type="AlphaFoldDB" id="A0A158KMQ1"/>
<dbReference type="Pfam" id="PF13439">
    <property type="entry name" value="Glyco_transf_4"/>
    <property type="match status" value="1"/>
</dbReference>
<evidence type="ECO:0000259" key="1">
    <source>
        <dbReference type="Pfam" id="PF00534"/>
    </source>
</evidence>
<dbReference type="Pfam" id="PF00534">
    <property type="entry name" value="Glycos_transf_1"/>
    <property type="match status" value="1"/>
</dbReference>
<organism evidence="3 4">
    <name type="scientific">Caballeronia terrestris</name>
    <dbReference type="NCBI Taxonomy" id="1226301"/>
    <lineage>
        <taxon>Bacteria</taxon>
        <taxon>Pseudomonadati</taxon>
        <taxon>Pseudomonadota</taxon>
        <taxon>Betaproteobacteria</taxon>
        <taxon>Burkholderiales</taxon>
        <taxon>Burkholderiaceae</taxon>
        <taxon>Caballeronia</taxon>
    </lineage>
</organism>
<feature type="domain" description="Glycosyltransferase subfamily 4-like N-terminal" evidence="2">
    <location>
        <begin position="13"/>
        <end position="170"/>
    </location>
</feature>
<dbReference type="Proteomes" id="UP000054925">
    <property type="component" value="Unassembled WGS sequence"/>
</dbReference>
<evidence type="ECO:0000313" key="3">
    <source>
        <dbReference type="EMBL" id="SAL82364.1"/>
    </source>
</evidence>
<dbReference type="SUPFAM" id="SSF53756">
    <property type="entry name" value="UDP-Glycosyltransferase/glycogen phosphorylase"/>
    <property type="match status" value="1"/>
</dbReference>
<gene>
    <name evidence="3" type="ORF">AWB67_06102</name>
</gene>
<dbReference type="InterPro" id="IPR001296">
    <property type="entry name" value="Glyco_trans_1"/>
</dbReference>
<comment type="caution">
    <text evidence="3">The sequence shown here is derived from an EMBL/GenBank/DDBJ whole genome shotgun (WGS) entry which is preliminary data.</text>
</comment>
<keyword evidence="3" id="KW-0808">Transferase</keyword>
<dbReference type="RefSeq" id="WP_087659818.1">
    <property type="nucleotide sequence ID" value="NZ_FCOL02000075.1"/>
</dbReference>
<dbReference type="CDD" id="cd03820">
    <property type="entry name" value="GT4_AmsD-like"/>
    <property type="match status" value="1"/>
</dbReference>
<feature type="domain" description="Glycosyl transferase family 1" evidence="1">
    <location>
        <begin position="189"/>
        <end position="345"/>
    </location>
</feature>
<keyword evidence="4" id="KW-1185">Reference proteome</keyword>
<name>A0A158KMQ1_9BURK</name>